<sequence length="146" mass="17285">FEVPDVSKCAVRGLKGCKYNDLLRNTLEVEEDEEVFITGHTDRKYDDVERDLYITNVMDEGLFKITQDLNMPDFSLWNPWSDEAKRLDNLDEDEYKFFIMAESGNVHVTRVEPQTSWKGCQIIEYISTKYQEECNFNFFDLFKGYC</sequence>
<dbReference type="Gene3D" id="2.70.98.10">
    <property type="match status" value="1"/>
</dbReference>
<organism evidence="1 2">
    <name type="scientific">Callosobruchus maculatus</name>
    <name type="common">Southern cowpea weevil</name>
    <name type="synonym">Pulse bruchid</name>
    <dbReference type="NCBI Taxonomy" id="64391"/>
    <lineage>
        <taxon>Eukaryota</taxon>
        <taxon>Metazoa</taxon>
        <taxon>Ecdysozoa</taxon>
        <taxon>Arthropoda</taxon>
        <taxon>Hexapoda</taxon>
        <taxon>Insecta</taxon>
        <taxon>Pterygota</taxon>
        <taxon>Neoptera</taxon>
        <taxon>Endopterygota</taxon>
        <taxon>Coleoptera</taxon>
        <taxon>Polyphaga</taxon>
        <taxon>Cucujiformia</taxon>
        <taxon>Chrysomeloidea</taxon>
        <taxon>Chrysomelidae</taxon>
        <taxon>Bruchinae</taxon>
        <taxon>Bruchini</taxon>
        <taxon>Callosobruchus</taxon>
    </lineage>
</organism>
<dbReference type="InterPro" id="IPR011013">
    <property type="entry name" value="Gal_mutarotase_sf_dom"/>
</dbReference>
<protein>
    <recommendedName>
        <fullName evidence="3">Glucose-6-phosphate 1-epimerase</fullName>
    </recommendedName>
</protein>
<feature type="non-terminal residue" evidence="1">
    <location>
        <position position="1"/>
    </location>
</feature>
<evidence type="ECO:0000313" key="2">
    <source>
        <dbReference type="Proteomes" id="UP000410492"/>
    </source>
</evidence>
<dbReference type="GO" id="GO:0005975">
    <property type="term" value="P:carbohydrate metabolic process"/>
    <property type="evidence" value="ECO:0007669"/>
    <property type="project" value="InterPro"/>
</dbReference>
<accession>A0A653CLD4</accession>
<dbReference type="OrthoDB" id="1659429at2759"/>
<dbReference type="InterPro" id="IPR014718">
    <property type="entry name" value="GH-type_carb-bd"/>
</dbReference>
<keyword evidence="2" id="KW-1185">Reference proteome</keyword>
<dbReference type="PANTHER" id="PTHR11122">
    <property type="entry name" value="APOSPORY-ASSOCIATED PROTEIN C-RELATED"/>
    <property type="match status" value="1"/>
</dbReference>
<dbReference type="GO" id="GO:0047938">
    <property type="term" value="F:glucose-6-phosphate 1-epimerase activity"/>
    <property type="evidence" value="ECO:0007669"/>
    <property type="project" value="TreeGrafter"/>
</dbReference>
<dbReference type="PANTHER" id="PTHR11122:SF13">
    <property type="entry name" value="GLUCOSE-6-PHOSPHATE 1-EPIMERASE"/>
    <property type="match status" value="1"/>
</dbReference>
<dbReference type="GO" id="GO:0030246">
    <property type="term" value="F:carbohydrate binding"/>
    <property type="evidence" value="ECO:0007669"/>
    <property type="project" value="InterPro"/>
</dbReference>
<evidence type="ECO:0008006" key="3">
    <source>
        <dbReference type="Google" id="ProtNLM"/>
    </source>
</evidence>
<dbReference type="SUPFAM" id="SSF74650">
    <property type="entry name" value="Galactose mutarotase-like"/>
    <property type="match status" value="1"/>
</dbReference>
<reference evidence="1 2" key="1">
    <citation type="submission" date="2019-01" db="EMBL/GenBank/DDBJ databases">
        <authorList>
            <person name="Sayadi A."/>
        </authorList>
    </citation>
    <scope>NUCLEOTIDE SEQUENCE [LARGE SCALE GENOMIC DNA]</scope>
</reference>
<proteinExistence type="predicted"/>
<dbReference type="Proteomes" id="UP000410492">
    <property type="component" value="Unassembled WGS sequence"/>
</dbReference>
<name>A0A653CLD4_CALMS</name>
<dbReference type="GO" id="GO:0005737">
    <property type="term" value="C:cytoplasm"/>
    <property type="evidence" value="ECO:0007669"/>
    <property type="project" value="TreeGrafter"/>
</dbReference>
<gene>
    <name evidence="1" type="ORF">CALMAC_LOCUS10078</name>
</gene>
<dbReference type="EMBL" id="CAACVG010008153">
    <property type="protein sequence ID" value="VEN48733.1"/>
    <property type="molecule type" value="Genomic_DNA"/>
</dbReference>
<dbReference type="AlphaFoldDB" id="A0A653CLD4"/>
<evidence type="ECO:0000313" key="1">
    <source>
        <dbReference type="EMBL" id="VEN48733.1"/>
    </source>
</evidence>